<proteinExistence type="predicted"/>
<keyword evidence="3" id="KW-1185">Reference proteome</keyword>
<evidence type="ECO:0000313" key="3">
    <source>
        <dbReference type="Proteomes" id="UP000314294"/>
    </source>
</evidence>
<dbReference type="EMBL" id="SRLO01000094">
    <property type="protein sequence ID" value="TNN76338.1"/>
    <property type="molecule type" value="Genomic_DNA"/>
</dbReference>
<comment type="caution">
    <text evidence="2">The sequence shown here is derived from an EMBL/GenBank/DDBJ whole genome shotgun (WGS) entry which is preliminary data.</text>
</comment>
<evidence type="ECO:0000313" key="2">
    <source>
        <dbReference type="EMBL" id="TNN76338.1"/>
    </source>
</evidence>
<gene>
    <name evidence="2" type="ORF">EYF80_013417</name>
</gene>
<feature type="region of interest" description="Disordered" evidence="1">
    <location>
        <begin position="1"/>
        <end position="21"/>
    </location>
</feature>
<dbReference type="AlphaFoldDB" id="A0A4Z2IE98"/>
<protein>
    <submittedName>
        <fullName evidence="2">Uncharacterized protein</fullName>
    </submittedName>
</protein>
<sequence length="197" mass="21599">MKRRSSTASGHIKRRRRDTRSKALLNTTSPVSELPYQGRMSDKQLQEHYLTYLANVESRRGGEKVGENLIMSQSPGGYIGKWTGCAHMPGAEQQQENTGLCCLSRSPLDTFGTPCPSGRGSIEALLLYRGACERTADSSVASNVTRYCNKASSLNSRLQSVLTLPPSSSPCQSACSGLKEPFSPLKSNYRTEITRNF</sequence>
<feature type="compositionally biased region" description="Basic residues" evidence="1">
    <location>
        <begin position="1"/>
        <end position="19"/>
    </location>
</feature>
<accession>A0A4Z2IE98</accession>
<dbReference type="Proteomes" id="UP000314294">
    <property type="component" value="Unassembled WGS sequence"/>
</dbReference>
<organism evidence="2 3">
    <name type="scientific">Liparis tanakae</name>
    <name type="common">Tanaka's snailfish</name>
    <dbReference type="NCBI Taxonomy" id="230148"/>
    <lineage>
        <taxon>Eukaryota</taxon>
        <taxon>Metazoa</taxon>
        <taxon>Chordata</taxon>
        <taxon>Craniata</taxon>
        <taxon>Vertebrata</taxon>
        <taxon>Euteleostomi</taxon>
        <taxon>Actinopterygii</taxon>
        <taxon>Neopterygii</taxon>
        <taxon>Teleostei</taxon>
        <taxon>Neoteleostei</taxon>
        <taxon>Acanthomorphata</taxon>
        <taxon>Eupercaria</taxon>
        <taxon>Perciformes</taxon>
        <taxon>Cottioidei</taxon>
        <taxon>Cottales</taxon>
        <taxon>Liparidae</taxon>
        <taxon>Liparis</taxon>
    </lineage>
</organism>
<reference evidence="2 3" key="1">
    <citation type="submission" date="2019-03" db="EMBL/GenBank/DDBJ databases">
        <title>First draft genome of Liparis tanakae, snailfish: a comprehensive survey of snailfish specific genes.</title>
        <authorList>
            <person name="Kim W."/>
            <person name="Song I."/>
            <person name="Jeong J.-H."/>
            <person name="Kim D."/>
            <person name="Kim S."/>
            <person name="Ryu S."/>
            <person name="Song J.Y."/>
            <person name="Lee S.K."/>
        </authorList>
    </citation>
    <scope>NUCLEOTIDE SEQUENCE [LARGE SCALE GENOMIC DNA]</scope>
    <source>
        <tissue evidence="2">Muscle</tissue>
    </source>
</reference>
<name>A0A4Z2IE98_9TELE</name>
<evidence type="ECO:0000256" key="1">
    <source>
        <dbReference type="SAM" id="MobiDB-lite"/>
    </source>
</evidence>